<gene>
    <name evidence="2" type="ORF">L3Y34_018677</name>
</gene>
<proteinExistence type="predicted"/>
<organism evidence="2 3">
    <name type="scientific">Caenorhabditis briggsae</name>
    <dbReference type="NCBI Taxonomy" id="6238"/>
    <lineage>
        <taxon>Eukaryota</taxon>
        <taxon>Metazoa</taxon>
        <taxon>Ecdysozoa</taxon>
        <taxon>Nematoda</taxon>
        <taxon>Chromadorea</taxon>
        <taxon>Rhabditida</taxon>
        <taxon>Rhabditina</taxon>
        <taxon>Rhabditomorpha</taxon>
        <taxon>Rhabditoidea</taxon>
        <taxon>Rhabditidae</taxon>
        <taxon>Peloderinae</taxon>
        <taxon>Caenorhabditis</taxon>
    </lineage>
</organism>
<evidence type="ECO:0000313" key="2">
    <source>
        <dbReference type="EMBL" id="ULU07058.1"/>
    </source>
</evidence>
<dbReference type="EMBL" id="CP090892">
    <property type="protein sequence ID" value="ULU07058.1"/>
    <property type="molecule type" value="Genomic_DNA"/>
</dbReference>
<evidence type="ECO:0000256" key="1">
    <source>
        <dbReference type="SAM" id="SignalP"/>
    </source>
</evidence>
<feature type="chain" id="PRO_5042150862" evidence="1">
    <location>
        <begin position="24"/>
        <end position="148"/>
    </location>
</feature>
<reference evidence="2 3" key="1">
    <citation type="submission" date="2022-05" db="EMBL/GenBank/DDBJ databases">
        <title>Chromosome-level reference genomes for two strains of Caenorhabditis briggsae: an improved platform for comparative genomics.</title>
        <authorList>
            <person name="Stevens L."/>
            <person name="Andersen E.C."/>
        </authorList>
    </citation>
    <scope>NUCLEOTIDE SEQUENCE [LARGE SCALE GENOMIC DNA]</scope>
    <source>
        <strain evidence="2">QX1410_ONT</strain>
        <tissue evidence="2">Whole-organism</tissue>
    </source>
</reference>
<name>A0AAE9IVQ2_CAEBR</name>
<accession>A0AAE9IVQ2</accession>
<evidence type="ECO:0000313" key="3">
    <source>
        <dbReference type="Proteomes" id="UP000827892"/>
    </source>
</evidence>
<keyword evidence="1" id="KW-0732">Signal</keyword>
<protein>
    <submittedName>
        <fullName evidence="2">Uncharacterized protein</fullName>
    </submittedName>
</protein>
<dbReference type="AlphaFoldDB" id="A0AAE9IVQ2"/>
<feature type="signal peptide" evidence="1">
    <location>
        <begin position="1"/>
        <end position="23"/>
    </location>
</feature>
<dbReference type="Proteomes" id="UP000827892">
    <property type="component" value="Chromosome II"/>
</dbReference>
<sequence>MVFRHKMLLVFVCCIFIFHLVNSGESHNLSNSQIVHLQLNALKEFLISMKVFQFQKLFDENLVNMDTIFHPNFLFPNNVFASLGDSEFKDSLKVFTIFEPTATKTSIQALITISYKMGGKEQKMEKEVEISKNNQSSTGYVFTGFRSI</sequence>